<keyword evidence="2" id="KW-0479">Metal-binding</keyword>
<dbReference type="InterPro" id="IPR051453">
    <property type="entry name" value="MBL_Glyoxalase_II"/>
</dbReference>
<feature type="domain" description="Metallo-beta-lactamase" evidence="5">
    <location>
        <begin position="12"/>
        <end position="203"/>
    </location>
</feature>
<dbReference type="AlphaFoldDB" id="A0A927J9W1"/>
<dbReference type="InterPro" id="IPR001279">
    <property type="entry name" value="Metallo-B-lactamas"/>
</dbReference>
<dbReference type="CDD" id="cd06262">
    <property type="entry name" value="metallo-hydrolase-like_MBL-fold"/>
    <property type="match status" value="1"/>
</dbReference>
<name>A0A927J9W1_9ACTN</name>
<dbReference type="Pfam" id="PF00753">
    <property type="entry name" value="Lactamase_B"/>
    <property type="match status" value="1"/>
</dbReference>
<evidence type="ECO:0000256" key="1">
    <source>
        <dbReference type="ARBA" id="ARBA00001947"/>
    </source>
</evidence>
<evidence type="ECO:0000256" key="2">
    <source>
        <dbReference type="ARBA" id="ARBA00022723"/>
    </source>
</evidence>
<organism evidence="6 7">
    <name type="scientific">Lolliginicoccus lacisalsi</name>
    <dbReference type="NCBI Taxonomy" id="2742202"/>
    <lineage>
        <taxon>Bacteria</taxon>
        <taxon>Bacillati</taxon>
        <taxon>Actinomycetota</taxon>
        <taxon>Actinomycetes</taxon>
        <taxon>Mycobacteriales</taxon>
        <taxon>Hoyosellaceae</taxon>
        <taxon>Lolliginicoccus</taxon>
    </lineage>
</organism>
<evidence type="ECO:0000313" key="7">
    <source>
        <dbReference type="Proteomes" id="UP000642993"/>
    </source>
</evidence>
<dbReference type="RefSeq" id="WP_192038013.1">
    <property type="nucleotide sequence ID" value="NZ_JACYWE010000001.1"/>
</dbReference>
<keyword evidence="4" id="KW-0862">Zinc</keyword>
<protein>
    <submittedName>
        <fullName evidence="6">MBL fold metallo-hydrolase</fullName>
    </submittedName>
</protein>
<evidence type="ECO:0000313" key="6">
    <source>
        <dbReference type="EMBL" id="MBD8505314.1"/>
    </source>
</evidence>
<comment type="cofactor">
    <cofactor evidence="1">
        <name>Zn(2+)</name>
        <dbReference type="ChEBI" id="CHEBI:29105"/>
    </cofactor>
</comment>
<dbReference type="Gene3D" id="3.60.15.10">
    <property type="entry name" value="Ribonuclease Z/Hydroxyacylglutathione hydrolase-like"/>
    <property type="match status" value="1"/>
</dbReference>
<comment type="caution">
    <text evidence="6">The sequence shown here is derived from an EMBL/GenBank/DDBJ whole genome shotgun (WGS) entry which is preliminary data.</text>
</comment>
<proteinExistence type="predicted"/>
<keyword evidence="3" id="KW-0378">Hydrolase</keyword>
<evidence type="ECO:0000256" key="3">
    <source>
        <dbReference type="ARBA" id="ARBA00022801"/>
    </source>
</evidence>
<dbReference type="PANTHER" id="PTHR46233:SF3">
    <property type="entry name" value="HYDROXYACYLGLUTATHIONE HYDROLASE GLOC"/>
    <property type="match status" value="1"/>
</dbReference>
<sequence length="220" mass="23437">MRVMGFPAGMFQTNCYVIARDGERNCVVIDPGQDALPALRSVFEEHELAPVAVVLTHGHLDHMWSAQPLCDEHGIPAFIHAEDRGMLSDPASGIGPQLSGFIQGMEFIEPGTVKDIQDGDVIELAGIELRFAHAPGHTKGSVIARTQVDTDAGPRDIVFSGDTLFAGGIGRSDLPGGDADQLLRSIRETLLVLDDGTTVLPGHGGATTIGHERATNPFLR</sequence>
<dbReference type="Proteomes" id="UP000642993">
    <property type="component" value="Unassembled WGS sequence"/>
</dbReference>
<accession>A0A927J9W1</accession>
<reference evidence="6" key="1">
    <citation type="submission" date="2020-09" db="EMBL/GenBank/DDBJ databases">
        <title>Hoyosella lacisalsi sp. nov., a halotolerant actinobacterium isolated from soil of Lake Gudzhirganskoe.</title>
        <authorList>
            <person name="Yang Q."/>
            <person name="Guo P.Y."/>
            <person name="Liu S.W."/>
            <person name="Li F.N."/>
            <person name="Sun C.H."/>
        </authorList>
    </citation>
    <scope>NUCLEOTIDE SEQUENCE</scope>
    <source>
        <strain evidence="6">G463</strain>
    </source>
</reference>
<dbReference type="EMBL" id="JACYWE010000001">
    <property type="protein sequence ID" value="MBD8505314.1"/>
    <property type="molecule type" value="Genomic_DNA"/>
</dbReference>
<dbReference type="PANTHER" id="PTHR46233">
    <property type="entry name" value="HYDROXYACYLGLUTATHIONE HYDROLASE GLOC"/>
    <property type="match status" value="1"/>
</dbReference>
<gene>
    <name evidence="6" type="ORF">HT102_02255</name>
</gene>
<evidence type="ECO:0000256" key="4">
    <source>
        <dbReference type="ARBA" id="ARBA00022833"/>
    </source>
</evidence>
<dbReference type="GO" id="GO:0016787">
    <property type="term" value="F:hydrolase activity"/>
    <property type="evidence" value="ECO:0007669"/>
    <property type="project" value="UniProtKB-KW"/>
</dbReference>
<dbReference type="SMART" id="SM00849">
    <property type="entry name" value="Lactamase_B"/>
    <property type="match status" value="1"/>
</dbReference>
<dbReference type="GO" id="GO:0046872">
    <property type="term" value="F:metal ion binding"/>
    <property type="evidence" value="ECO:0007669"/>
    <property type="project" value="UniProtKB-KW"/>
</dbReference>
<keyword evidence="7" id="KW-1185">Reference proteome</keyword>
<evidence type="ECO:0000259" key="5">
    <source>
        <dbReference type="SMART" id="SM00849"/>
    </source>
</evidence>
<dbReference type="InterPro" id="IPR036866">
    <property type="entry name" value="RibonucZ/Hydroxyglut_hydro"/>
</dbReference>
<dbReference type="SUPFAM" id="SSF56281">
    <property type="entry name" value="Metallo-hydrolase/oxidoreductase"/>
    <property type="match status" value="1"/>
</dbReference>